<comment type="caution">
    <text evidence="2">The sequence shown here is derived from an EMBL/GenBank/DDBJ whole genome shotgun (WGS) entry which is preliminary data.</text>
</comment>
<organism evidence="2 3">
    <name type="scientific">Mycolicibacterium grossiae</name>
    <dbReference type="NCBI Taxonomy" id="1552759"/>
    <lineage>
        <taxon>Bacteria</taxon>
        <taxon>Bacillati</taxon>
        <taxon>Actinomycetota</taxon>
        <taxon>Actinomycetes</taxon>
        <taxon>Mycobacteriales</taxon>
        <taxon>Mycobacteriaceae</taxon>
        <taxon>Mycolicibacterium</taxon>
    </lineage>
</organism>
<dbReference type="AlphaFoldDB" id="A0A1E8PZ37"/>
<accession>A0A1E8PZ37</accession>
<dbReference type="RefSeq" id="WP_070355281.1">
    <property type="nucleotide sequence ID" value="NZ_CP043474.1"/>
</dbReference>
<reference evidence="2 3" key="1">
    <citation type="submission" date="2016-09" db="EMBL/GenBank/DDBJ databases">
        <title>genome sequence of Mycobacterium sp. 739 SCH.</title>
        <authorList>
            <person name="Greninger A.L."/>
            <person name="Qin X."/>
            <person name="Jerome K."/>
            <person name="Vora S."/>
            <person name="Quinn K."/>
        </authorList>
    </citation>
    <scope>NUCLEOTIDE SEQUENCE [LARGE SCALE GENOMIC DNA]</scope>
    <source>
        <strain evidence="2 3">SCH</strain>
    </source>
</reference>
<evidence type="ECO:0000313" key="3">
    <source>
        <dbReference type="Proteomes" id="UP000178953"/>
    </source>
</evidence>
<dbReference type="Gene3D" id="3.40.50.12080">
    <property type="match status" value="2"/>
</dbReference>
<keyword evidence="3" id="KW-1185">Reference proteome</keyword>
<dbReference type="Pfam" id="PF18588">
    <property type="entry name" value="WcbI"/>
    <property type="match status" value="1"/>
</dbReference>
<gene>
    <name evidence="2" type="ORF">BEL07_22485</name>
</gene>
<name>A0A1E8PZ37_9MYCO</name>
<dbReference type="InterPro" id="IPR041307">
    <property type="entry name" value="WcbI"/>
</dbReference>
<feature type="domain" description="Polysaccharide biosynthesis enzyme WcbI" evidence="1">
    <location>
        <begin position="27"/>
        <end position="230"/>
    </location>
</feature>
<dbReference type="EMBL" id="MCHX01000064">
    <property type="protein sequence ID" value="OFJ51518.1"/>
    <property type="molecule type" value="Genomic_DNA"/>
</dbReference>
<proteinExistence type="predicted"/>
<protein>
    <recommendedName>
        <fullName evidence="1">Polysaccharide biosynthesis enzyme WcbI domain-containing protein</fullName>
    </recommendedName>
</protein>
<sequence>MTTDGRTWHYRHFYAHPDAEPGEPLPLWLVVGNCQAEAVRRVLDSVTDRPFRTVRMPPVHELTAADLPHLDRLLDDAEVLLSQPIRADYRELPLGTAQLAARLRPSARLLRWPVIRYAGLYPFQVIVRRPADRSVTPPVVPYHDLRTIAAARAGRSADDPWDVAVTGDQIRAAAEASVAALAARERRDTDVAVSDVLAAAGADACHTINHPGNTVLEALARRILAALDAPAAVTPVDGTLLGSVYAPLERRVLAAVGSDAPERTAWTMAGETIDPLAVHRRQLDWYATNSDFIALAAERHGDTMDLLGLS</sequence>
<dbReference type="Proteomes" id="UP000178953">
    <property type="component" value="Unassembled WGS sequence"/>
</dbReference>
<evidence type="ECO:0000259" key="1">
    <source>
        <dbReference type="Pfam" id="PF18588"/>
    </source>
</evidence>
<evidence type="ECO:0000313" key="2">
    <source>
        <dbReference type="EMBL" id="OFJ51518.1"/>
    </source>
</evidence>
<dbReference type="OrthoDB" id="3283619at2"/>